<dbReference type="GO" id="GO:0044027">
    <property type="term" value="P:negative regulation of gene expression via chromosomal CpG island methylation"/>
    <property type="evidence" value="ECO:0007669"/>
    <property type="project" value="TreeGrafter"/>
</dbReference>
<dbReference type="PANTHER" id="PTHR10629">
    <property type="entry name" value="CYTOSINE-SPECIFIC METHYLTRANSFERASE"/>
    <property type="match status" value="1"/>
</dbReference>
<dbReference type="GO" id="GO:0003886">
    <property type="term" value="F:DNA (cytosine-5-)-methyltransferase activity"/>
    <property type="evidence" value="ECO:0007669"/>
    <property type="project" value="UniProtKB-EC"/>
</dbReference>
<feature type="compositionally biased region" description="Polar residues" evidence="7">
    <location>
        <begin position="381"/>
        <end position="394"/>
    </location>
</feature>
<dbReference type="InterPro" id="IPR029063">
    <property type="entry name" value="SAM-dependent_MTases_sf"/>
</dbReference>
<dbReference type="Gene3D" id="3.90.120.10">
    <property type="entry name" value="DNA Methylase, subunit A, domain 2"/>
    <property type="match status" value="1"/>
</dbReference>
<reference evidence="8 9" key="1">
    <citation type="journal article" date="2012" name="J. Bacteriol.">
        <title>Genome Sequence of Fibrella aestuarina BUZ 2T, a Filamentous Marine Bacterium.</title>
        <authorList>
            <person name="Filippini M."/>
            <person name="Qi W."/>
            <person name="Blom J."/>
            <person name="Goesmann A."/>
            <person name="Smits T.H."/>
            <person name="Bagheri H.C."/>
        </authorList>
    </citation>
    <scope>NUCLEOTIDE SEQUENCE [LARGE SCALE GENOMIC DNA]</scope>
    <source>
        <strain evidence="9">BUZ 2T</strain>
    </source>
</reference>
<dbReference type="REBASE" id="46814">
    <property type="entry name" value="M.Fae2ORF4047P"/>
</dbReference>
<evidence type="ECO:0000313" key="9">
    <source>
        <dbReference type="Proteomes" id="UP000011058"/>
    </source>
</evidence>
<evidence type="ECO:0000256" key="2">
    <source>
        <dbReference type="ARBA" id="ARBA00022603"/>
    </source>
</evidence>
<evidence type="ECO:0000256" key="3">
    <source>
        <dbReference type="ARBA" id="ARBA00022679"/>
    </source>
</evidence>
<evidence type="ECO:0000256" key="4">
    <source>
        <dbReference type="ARBA" id="ARBA00022691"/>
    </source>
</evidence>
<evidence type="ECO:0000313" key="8">
    <source>
        <dbReference type="EMBL" id="CCH02047.1"/>
    </source>
</evidence>
<dbReference type="Proteomes" id="UP000011058">
    <property type="component" value="Chromosome"/>
</dbReference>
<dbReference type="STRING" id="1166018.FAES_4047"/>
<dbReference type="GO" id="GO:0032259">
    <property type="term" value="P:methylation"/>
    <property type="evidence" value="ECO:0007669"/>
    <property type="project" value="UniProtKB-KW"/>
</dbReference>
<dbReference type="Gene3D" id="3.40.50.150">
    <property type="entry name" value="Vaccinia Virus protein VP39"/>
    <property type="match status" value="1"/>
</dbReference>
<keyword evidence="2 8" id="KW-0489">Methyltransferase</keyword>
<sequence>MCISKAIPIDPLRIKLIVIDSFCGAGGWTEGIEQAVDALGYRIAIVGVGVNHDHDAIKAHKDNHPETVHFVEDVRDKSLPRRIRAIVQELKLRYPNAKVLFHASLECTNFSNAKGGKPRDPDSRSLANFMPMYLRAIKPDYFTIENVREFMAWGPMIAKVNRKHTFEGHKAPVCEMVWHKKEKIWDYHWQPESRTKGQFYQQWLRQIKELGYHFDSKMLNAADFGGYTSRNRFFAIFNRPNVPVAWPQPTHAKRSTKTGKGAGQTTLFGNLQPWRAVRDVLDFDDEGHSIFGRKYNMALRKQDRHDLVEKSLERIYAGLVKHVAGGEEAFLSKYYSGDPDSKNIDLWGPAGALTTADSHALVKASFLVQRQNDVEGRNPAGRTSSIDDPARTITTTGGNLEVVQAFISKYYGGKPESRNMSLDEPCSTLTTENRCALVRVNFLSNYYSGGGQTTGVDGPAGTLTTKDRLSLVQVHHFMDQQYGASQPASIDGPAATVTQNPKLNLVRAEQYMVNYYSGGGQDESLNEPTTALTTIPKQRLVTPIGAEGFIYNPGWFGHSTDLTEPAPVIVARQDKSPLSMIRCERMLMTNLHANVPRSVDEPAPALLTGTHHYLVQIQPDSGEGGELAIVIYPSDSPMTQKIKILMAALGIVDIKMRMLKVPELKRIQGFPSSYKLGRSTTKAKKFIGNSVHPLIPKAMAESLAAAMPV</sequence>
<dbReference type="PATRIC" id="fig|1166018.3.peg.997"/>
<dbReference type="Pfam" id="PF00145">
    <property type="entry name" value="DNA_methylase"/>
    <property type="match status" value="3"/>
</dbReference>
<evidence type="ECO:0000256" key="7">
    <source>
        <dbReference type="SAM" id="MobiDB-lite"/>
    </source>
</evidence>
<keyword evidence="9" id="KW-1185">Reference proteome</keyword>
<dbReference type="AlphaFoldDB" id="I0KD44"/>
<protein>
    <recommendedName>
        <fullName evidence="1">DNA (cytosine-5-)-methyltransferase</fullName>
        <ecNumber evidence="1">2.1.1.37</ecNumber>
    </recommendedName>
</protein>
<dbReference type="SUPFAM" id="SSF53335">
    <property type="entry name" value="S-adenosyl-L-methionine-dependent methyltransferases"/>
    <property type="match status" value="1"/>
</dbReference>
<evidence type="ECO:0000256" key="1">
    <source>
        <dbReference type="ARBA" id="ARBA00011975"/>
    </source>
</evidence>
<dbReference type="EC" id="2.1.1.37" evidence="1"/>
<keyword evidence="5" id="KW-0680">Restriction system</keyword>
<feature type="region of interest" description="Disordered" evidence="7">
    <location>
        <begin position="374"/>
        <end position="394"/>
    </location>
</feature>
<dbReference type="GO" id="GO:0009307">
    <property type="term" value="P:DNA restriction-modification system"/>
    <property type="evidence" value="ECO:0007669"/>
    <property type="project" value="UniProtKB-KW"/>
</dbReference>
<dbReference type="eggNOG" id="COG0270">
    <property type="taxonomic scope" value="Bacteria"/>
</dbReference>
<organism evidence="8 9">
    <name type="scientific">Fibrella aestuarina BUZ 2</name>
    <dbReference type="NCBI Taxonomy" id="1166018"/>
    <lineage>
        <taxon>Bacteria</taxon>
        <taxon>Pseudomonadati</taxon>
        <taxon>Bacteroidota</taxon>
        <taxon>Cytophagia</taxon>
        <taxon>Cytophagales</taxon>
        <taxon>Spirosomataceae</taxon>
        <taxon>Fibrella</taxon>
    </lineage>
</organism>
<dbReference type="RefSeq" id="WP_015333146.1">
    <property type="nucleotide sequence ID" value="NC_020054.1"/>
</dbReference>
<dbReference type="InterPro" id="IPR050390">
    <property type="entry name" value="C5-Methyltransferase"/>
</dbReference>
<comment type="catalytic activity">
    <reaction evidence="6">
        <text>a 2'-deoxycytidine in DNA + S-adenosyl-L-methionine = a 5-methyl-2'-deoxycytidine in DNA + S-adenosyl-L-homocysteine + H(+)</text>
        <dbReference type="Rhea" id="RHEA:13681"/>
        <dbReference type="Rhea" id="RHEA-COMP:11369"/>
        <dbReference type="Rhea" id="RHEA-COMP:11370"/>
        <dbReference type="ChEBI" id="CHEBI:15378"/>
        <dbReference type="ChEBI" id="CHEBI:57856"/>
        <dbReference type="ChEBI" id="CHEBI:59789"/>
        <dbReference type="ChEBI" id="CHEBI:85452"/>
        <dbReference type="ChEBI" id="CHEBI:85454"/>
        <dbReference type="EC" id="2.1.1.37"/>
    </reaction>
</comment>
<dbReference type="KEGG" id="fae:FAES_4047"/>
<evidence type="ECO:0000256" key="5">
    <source>
        <dbReference type="ARBA" id="ARBA00022747"/>
    </source>
</evidence>
<proteinExistence type="predicted"/>
<dbReference type="OrthoDB" id="32195at2"/>
<dbReference type="HOGENOM" id="CLU_014695_0_0_10"/>
<evidence type="ECO:0000256" key="6">
    <source>
        <dbReference type="ARBA" id="ARBA00047422"/>
    </source>
</evidence>
<gene>
    <name evidence="8" type="ORF">FAES_4047</name>
</gene>
<keyword evidence="4" id="KW-0949">S-adenosyl-L-methionine</keyword>
<name>I0KD44_9BACT</name>
<keyword evidence="3 8" id="KW-0808">Transferase</keyword>
<dbReference type="PRINTS" id="PR00105">
    <property type="entry name" value="C5METTRFRASE"/>
</dbReference>
<dbReference type="EMBL" id="HE796683">
    <property type="protein sequence ID" value="CCH02047.1"/>
    <property type="molecule type" value="Genomic_DNA"/>
</dbReference>
<accession>I0KD44</accession>
<dbReference type="GO" id="GO:0003677">
    <property type="term" value="F:DNA binding"/>
    <property type="evidence" value="ECO:0007669"/>
    <property type="project" value="TreeGrafter"/>
</dbReference>
<dbReference type="PANTHER" id="PTHR10629:SF52">
    <property type="entry name" value="DNA (CYTOSINE-5)-METHYLTRANSFERASE 1"/>
    <property type="match status" value="1"/>
</dbReference>
<dbReference type="InterPro" id="IPR001525">
    <property type="entry name" value="C5_MeTfrase"/>
</dbReference>